<reference evidence="2" key="1">
    <citation type="submission" date="2018-06" db="EMBL/GenBank/DDBJ databases">
        <title>Complete genome of Pseudomonas insecticola strain QZS01.</title>
        <authorList>
            <person name="Wang J."/>
            <person name="Su Q."/>
        </authorList>
    </citation>
    <scope>NUCLEOTIDE SEQUENCE [LARGE SCALE GENOMIC DNA]</scope>
    <source>
        <strain evidence="2">QZS01</strain>
    </source>
</reference>
<gene>
    <name evidence="1" type="ORF">DM558_00625</name>
</gene>
<evidence type="ECO:0000313" key="2">
    <source>
        <dbReference type="Proteomes" id="UP000273143"/>
    </source>
</evidence>
<dbReference type="AlphaFoldDB" id="A0A3S9XAA3"/>
<dbReference type="EMBL" id="CP029822">
    <property type="protein sequence ID" value="AZS49373.1"/>
    <property type="molecule type" value="Genomic_DNA"/>
</dbReference>
<sequence>MPLKGQGFNMSIGIALYHTDNLSGQQAYHLATLFFKTINQNITDISYSDESSVYHSVTLDKIKQAIDAKAVKGFRLYSKDEKNPPWLASFGYTANVQEYFDYIDIQCDTAITENEIVQFLQAAAALAFIPYGVVYVSDNVVDAYEYVMEEGVIAVPSYEQHFLWRDETPVFYGSARYENSMLRMVYSCNLINLKHLKILIDGKTLEDRICSDEHFGKLIPTSNNESFIWEVPTEQLEYVNKVCGQAGVLIAWNN</sequence>
<evidence type="ECO:0000313" key="1">
    <source>
        <dbReference type="EMBL" id="AZS49373.1"/>
    </source>
</evidence>
<dbReference type="Proteomes" id="UP000273143">
    <property type="component" value="Chromosome"/>
</dbReference>
<proteinExistence type="predicted"/>
<organism evidence="1 2">
    <name type="scientific">Entomomonas moraniae</name>
    <dbReference type="NCBI Taxonomy" id="2213226"/>
    <lineage>
        <taxon>Bacteria</taxon>
        <taxon>Pseudomonadati</taxon>
        <taxon>Pseudomonadota</taxon>
        <taxon>Gammaproteobacteria</taxon>
        <taxon>Pseudomonadales</taxon>
        <taxon>Pseudomonadaceae</taxon>
        <taxon>Entomomonas</taxon>
    </lineage>
</organism>
<protein>
    <submittedName>
        <fullName evidence="1">Uncharacterized protein</fullName>
    </submittedName>
</protein>
<accession>A0A3S9XAA3</accession>
<name>A0A3S9XAA3_9GAMM</name>
<dbReference type="KEGG" id="emo:DM558_00625"/>
<keyword evidence="2" id="KW-1185">Reference proteome</keyword>